<dbReference type="Pfam" id="PF02801">
    <property type="entry name" value="Ketoacyl-synt_C"/>
    <property type="match status" value="1"/>
</dbReference>
<dbReference type="InterPro" id="IPR016035">
    <property type="entry name" value="Acyl_Trfase/lysoPLipase"/>
</dbReference>
<dbReference type="InterPro" id="IPR016036">
    <property type="entry name" value="Malonyl_transacylase_ACP-bd"/>
</dbReference>
<dbReference type="Gene3D" id="3.30.70.250">
    <property type="entry name" value="Malonyl-CoA ACP transacylase, ACP-binding"/>
    <property type="match status" value="1"/>
</dbReference>
<keyword evidence="3 7" id="KW-0808">Transferase</keyword>
<dbReference type="NCBIfam" id="TIGR02813">
    <property type="entry name" value="omega_3_PfaA"/>
    <property type="match status" value="1"/>
</dbReference>
<dbReference type="InterPro" id="IPR036736">
    <property type="entry name" value="ACP-like_sf"/>
</dbReference>
<dbReference type="InterPro" id="IPR004432">
    <property type="entry name" value="Omega_3_polyunsat_FA_synth"/>
</dbReference>
<feature type="region of interest" description="Disordered" evidence="4">
    <location>
        <begin position="1108"/>
        <end position="1130"/>
    </location>
</feature>
<dbReference type="InterPro" id="IPR009081">
    <property type="entry name" value="PP-bd_ACP"/>
</dbReference>
<dbReference type="Pfam" id="PF00698">
    <property type="entry name" value="Acyl_transf_1"/>
    <property type="match status" value="1"/>
</dbReference>
<dbReference type="GO" id="GO:0006633">
    <property type="term" value="P:fatty acid biosynthetic process"/>
    <property type="evidence" value="ECO:0007669"/>
    <property type="project" value="InterPro"/>
</dbReference>
<dbReference type="Pfam" id="PF00109">
    <property type="entry name" value="ketoacyl-synt"/>
    <property type="match status" value="1"/>
</dbReference>
<feature type="domain" description="Carrier" evidence="5">
    <location>
        <begin position="1163"/>
        <end position="1243"/>
    </location>
</feature>
<dbReference type="PROSITE" id="PS50075">
    <property type="entry name" value="CARRIER"/>
    <property type="match status" value="1"/>
</dbReference>
<dbReference type="AlphaFoldDB" id="A0A6N7Z8N9"/>
<feature type="domain" description="Ketosynthase family 3 (KS3)" evidence="6">
    <location>
        <begin position="1"/>
        <end position="449"/>
    </location>
</feature>
<dbReference type="SUPFAM" id="SSF47336">
    <property type="entry name" value="ACP-like"/>
    <property type="match status" value="1"/>
</dbReference>
<dbReference type="PROSITE" id="PS52004">
    <property type="entry name" value="KS3_2"/>
    <property type="match status" value="1"/>
</dbReference>
<dbReference type="Gene3D" id="3.40.47.10">
    <property type="match status" value="1"/>
</dbReference>
<dbReference type="OrthoDB" id="9778690at2"/>
<dbReference type="InterPro" id="IPR052568">
    <property type="entry name" value="PKS-FAS_Synthase"/>
</dbReference>
<feature type="non-terminal residue" evidence="7">
    <location>
        <position position="1250"/>
    </location>
</feature>
<evidence type="ECO:0000256" key="1">
    <source>
        <dbReference type="ARBA" id="ARBA00022450"/>
    </source>
</evidence>
<dbReference type="EMBL" id="WMBA01000063">
    <property type="protein sequence ID" value="MTD58214.1"/>
    <property type="molecule type" value="Genomic_DNA"/>
</dbReference>
<proteinExistence type="predicted"/>
<organism evidence="7 8">
    <name type="scientific">Amycolatopsis pithecellobii</name>
    <dbReference type="NCBI Taxonomy" id="664692"/>
    <lineage>
        <taxon>Bacteria</taxon>
        <taxon>Bacillati</taxon>
        <taxon>Actinomycetota</taxon>
        <taxon>Actinomycetes</taxon>
        <taxon>Pseudonocardiales</taxon>
        <taxon>Pseudonocardiaceae</taxon>
        <taxon>Amycolatopsis</taxon>
    </lineage>
</organism>
<evidence type="ECO:0000313" key="8">
    <source>
        <dbReference type="Proteomes" id="UP000440096"/>
    </source>
</evidence>
<dbReference type="SMART" id="SM00825">
    <property type="entry name" value="PKS_KS"/>
    <property type="match status" value="1"/>
</dbReference>
<dbReference type="Gene3D" id="1.10.1200.10">
    <property type="entry name" value="ACP-like"/>
    <property type="match status" value="1"/>
</dbReference>
<keyword evidence="1" id="KW-0596">Phosphopantetheine</keyword>
<dbReference type="InterPro" id="IPR014031">
    <property type="entry name" value="Ketoacyl_synth_C"/>
</dbReference>
<name>A0A6N7Z8N9_9PSEU</name>
<dbReference type="SUPFAM" id="SSF53901">
    <property type="entry name" value="Thiolase-like"/>
    <property type="match status" value="1"/>
</dbReference>
<dbReference type="InterPro" id="IPR020841">
    <property type="entry name" value="PKS_Beta-ketoAc_synthase_dom"/>
</dbReference>
<keyword evidence="7" id="KW-0012">Acyltransferase</keyword>
<comment type="caution">
    <text evidence="7">The sequence shown here is derived from an EMBL/GenBank/DDBJ whole genome shotgun (WGS) entry which is preliminary data.</text>
</comment>
<sequence>MASLFPMARNLGEFWQNIVGAADCTSDVPTTHWNVDDYYDADPSTPDKTYCRRGGFVPEVPFSVTEFGLPPNQLEVTTVVQLLSLLVARDVLADAGATGAAWYRPDRTGVVLGVAGPTTLSHPLAARLSTPVLKEVVRSCGLTQDDAEKIAEKYAAAFAPWEENSFPGLLGNVIAGRVANRLDLGGMNCTIDAACASSLSAVHVAINELVSGRADLMITGGCDTENSIFGYMCFSKVGALSKSGTIKPLDDGADGTLVGEGIGMLALKRLADARRDGDRVYAVIRGMGSSSDGRFKSIYAPRAEGQQAALRRAYEDADCSPASIGLFEAHATGTRVGDATELEALTSVLRKETDETRYAAIGSVKSQIGHTKGAAGAASLIKLALSLHHKVLPPTINVTKPNRALDGESPFYVNTKTRPWILDPRWPRRRAAASAMGFGGTNFHAVLEETTADRTELLTVHRTARVHLWHATDVRELAGLVRSSAPADGGEIPAGHARAGFVARDEQEAAALRELTAGEIESHVDSPEWTHPKGIFFRRNALADLKVGALFAGQGSQYVDMGITTALNNPAVAAAFDEANAAFADSPRQLAPVVFPPPVFDPQERNEQENVLRRTEYAQPAIGALSAGQYRFLAERGLECAGFLGHSFGELTALWAAGSLGDAEFFALARARGEAMAAPGDGDPGTMAAVQASREEVTEILREHPEVSVCNHNAPDQIVVGGGSDAVAGLVAACRERGMTVRELPVAAAFHTRYVAHAAEPFRAALKGVEIRAPRVRVYANSEGAEYGSRVATNRRVLAEQLLKPVEFVAGLRAMHADGCRVFVEFGPKGVLTQLVQRTLGDDVVAIPTDAGPTGDGDVALKKAALRLAVLGVPLRDVHRQDAPPVVQPEPEGMVVRLTGRDYVPGARREAYERALGEAGELEAVAAARAEAAEAARAEAAEAARAEVVAGAAGAAVAGPAPAEAAAARTADPAEAAAAVALREPVVAREAPVSAGAASAVHNRPGVEAVAQQHLDLHNQYAEGQLRVAEDLVSVLREAQRSGGVDDRLYATVDAVKEHSLALGQTHTRVNEILASLTALEFGAAPVAGQDPRAASFAELPTPPVGLGELPASPVSSGELPALPDPVAGPPALPDPVVPQQFDPGPALPEIPTEPPSTNNAAPVGSDVRSVLVEVVAEKTGYPPEMLDLSMDLEADLGVDSIKRVQILGALRDRVEGVPAVGPEQVAELRTLNDIVGFIKGGEPVGSDVR</sequence>
<dbReference type="PANTHER" id="PTHR43074:SF1">
    <property type="entry name" value="BETA-KETOACYL SYNTHASE FAMILY PROTEIN-RELATED"/>
    <property type="match status" value="1"/>
</dbReference>
<dbReference type="Proteomes" id="UP000440096">
    <property type="component" value="Unassembled WGS sequence"/>
</dbReference>
<dbReference type="SUPFAM" id="SSF52151">
    <property type="entry name" value="FabD/lysophospholipase-like"/>
    <property type="match status" value="1"/>
</dbReference>
<dbReference type="InterPro" id="IPR001227">
    <property type="entry name" value="Ac_transferase_dom_sf"/>
</dbReference>
<evidence type="ECO:0000313" key="7">
    <source>
        <dbReference type="EMBL" id="MTD58214.1"/>
    </source>
</evidence>
<keyword evidence="8" id="KW-1185">Reference proteome</keyword>
<dbReference type="GO" id="GO:0004315">
    <property type="term" value="F:3-oxoacyl-[acyl-carrier-protein] synthase activity"/>
    <property type="evidence" value="ECO:0007669"/>
    <property type="project" value="InterPro"/>
</dbReference>
<protein>
    <submittedName>
        <fullName evidence="7">Acyltransferase domain-containing protein</fullName>
    </submittedName>
</protein>
<evidence type="ECO:0000256" key="4">
    <source>
        <dbReference type="SAM" id="MobiDB-lite"/>
    </source>
</evidence>
<evidence type="ECO:0000256" key="2">
    <source>
        <dbReference type="ARBA" id="ARBA00022553"/>
    </source>
</evidence>
<evidence type="ECO:0000256" key="3">
    <source>
        <dbReference type="ARBA" id="ARBA00022679"/>
    </source>
</evidence>
<dbReference type="PANTHER" id="PTHR43074">
    <property type="entry name" value="OMEGA-3 POLYUNSATURATED FATTY ACID SYNTHASE PFAB-RELATED"/>
    <property type="match status" value="1"/>
</dbReference>
<keyword evidence="2" id="KW-0597">Phosphoprotein</keyword>
<dbReference type="Gene3D" id="3.40.366.10">
    <property type="entry name" value="Malonyl-Coenzyme A Acyl Carrier Protein, domain 2"/>
    <property type="match status" value="1"/>
</dbReference>
<dbReference type="SUPFAM" id="SSF55048">
    <property type="entry name" value="Probable ACP-binding domain of malonyl-CoA ACP transacylase"/>
    <property type="match status" value="1"/>
</dbReference>
<evidence type="ECO:0000259" key="5">
    <source>
        <dbReference type="PROSITE" id="PS50075"/>
    </source>
</evidence>
<dbReference type="InterPro" id="IPR018201">
    <property type="entry name" value="Ketoacyl_synth_AS"/>
</dbReference>
<evidence type="ECO:0000259" key="6">
    <source>
        <dbReference type="PROSITE" id="PS52004"/>
    </source>
</evidence>
<dbReference type="InterPro" id="IPR014043">
    <property type="entry name" value="Acyl_transferase_dom"/>
</dbReference>
<gene>
    <name evidence="7" type="ORF">GKO32_30180</name>
</gene>
<reference evidence="7 8" key="1">
    <citation type="submission" date="2019-11" db="EMBL/GenBank/DDBJ databases">
        <title>Draft genome of Amycolatopsis RM579.</title>
        <authorList>
            <person name="Duangmal K."/>
            <person name="Mingma R."/>
        </authorList>
    </citation>
    <scope>NUCLEOTIDE SEQUENCE [LARGE SCALE GENOMIC DNA]</scope>
    <source>
        <strain evidence="7 8">RM579</strain>
    </source>
</reference>
<dbReference type="Pfam" id="PF00550">
    <property type="entry name" value="PP-binding"/>
    <property type="match status" value="1"/>
</dbReference>
<dbReference type="InterPro" id="IPR014030">
    <property type="entry name" value="Ketoacyl_synth_N"/>
</dbReference>
<accession>A0A6N7Z8N9</accession>
<dbReference type="SMART" id="SM00827">
    <property type="entry name" value="PKS_AT"/>
    <property type="match status" value="1"/>
</dbReference>
<dbReference type="InterPro" id="IPR016039">
    <property type="entry name" value="Thiolase-like"/>
</dbReference>
<dbReference type="PROSITE" id="PS00606">
    <property type="entry name" value="KS3_1"/>
    <property type="match status" value="1"/>
</dbReference>
<dbReference type="CDD" id="cd00833">
    <property type="entry name" value="PKS"/>
    <property type="match status" value="1"/>
</dbReference>